<keyword evidence="4" id="KW-0131">Cell cycle</keyword>
<dbReference type="InterPro" id="IPR003008">
    <property type="entry name" value="Tubulin_FtsZ_GTPase"/>
</dbReference>
<dbReference type="GO" id="GO:0005874">
    <property type="term" value="C:microtubule"/>
    <property type="evidence" value="ECO:0007669"/>
    <property type="project" value="InterPro"/>
</dbReference>
<dbReference type="AlphaFoldDB" id="A0A4R1ATQ3"/>
<dbReference type="GO" id="GO:0007017">
    <property type="term" value="P:microtubule-based process"/>
    <property type="evidence" value="ECO:0007669"/>
    <property type="project" value="InterPro"/>
</dbReference>
<keyword evidence="2" id="KW-0342">GTP-binding</keyword>
<keyword evidence="4" id="KW-0132">Cell division</keyword>
<gene>
    <name evidence="4" type="ORF">E0Y62_26330</name>
</gene>
<evidence type="ECO:0000259" key="3">
    <source>
        <dbReference type="SMART" id="SM00864"/>
    </source>
</evidence>
<dbReference type="EMBL" id="SJTH01000097">
    <property type="protein sequence ID" value="TCJ00970.1"/>
    <property type="molecule type" value="Genomic_DNA"/>
</dbReference>
<dbReference type="Pfam" id="PF00091">
    <property type="entry name" value="Tubulin"/>
    <property type="match status" value="1"/>
</dbReference>
<dbReference type="SUPFAM" id="SSF52490">
    <property type="entry name" value="Tubulin nucleotide-binding domain-like"/>
    <property type="match status" value="1"/>
</dbReference>
<organism evidence="4 5">
    <name type="scientific">Cytobacillus praedii</name>
    <dbReference type="NCBI Taxonomy" id="1742358"/>
    <lineage>
        <taxon>Bacteria</taxon>
        <taxon>Bacillati</taxon>
        <taxon>Bacillota</taxon>
        <taxon>Bacilli</taxon>
        <taxon>Bacillales</taxon>
        <taxon>Bacillaceae</taxon>
        <taxon>Cytobacillus</taxon>
    </lineage>
</organism>
<dbReference type="GO" id="GO:0005525">
    <property type="term" value="F:GTP binding"/>
    <property type="evidence" value="ECO:0007669"/>
    <property type="project" value="UniProtKB-KW"/>
</dbReference>
<sequence>MFACVGIGAAGNNIADEFAKLGYPSIAVNFSKTDLDSLINVKNRLHLIGSEGVGKQRNEAIRLMQNNWESTVDFITQNFSQPSIEIILIAFSTSGGTGSGLSPFVIEILKEKMTDKIIVGCPILPDNYEVIGSQINNQEASEELSELDICVLPIDNQSLLRNLNKKIPKNILYEEINNKFVQLIHQIDSYTNKFSKNGIVDKRDVIQLFSTSGVMSIIDTQIADFTNFKLDSKSFNEKIQRSWKKSNIFAPIQFERVLRAGIIFDGDEKIMEYLHYDKLFDTFSHAPIDLFEGYYHDGDGKVLTILSGLNWYYNRIEEVDTIIEKHKNSLSSVSEKVYKSKNTSKMHLFDSISNKPTATSNNSRSVTDILSKYAR</sequence>
<dbReference type="PROSITE" id="PS00227">
    <property type="entry name" value="TUBULIN"/>
    <property type="match status" value="1"/>
</dbReference>
<evidence type="ECO:0000256" key="2">
    <source>
        <dbReference type="ARBA" id="ARBA00023134"/>
    </source>
</evidence>
<dbReference type="GO" id="GO:0051301">
    <property type="term" value="P:cell division"/>
    <property type="evidence" value="ECO:0007669"/>
    <property type="project" value="UniProtKB-KW"/>
</dbReference>
<proteinExistence type="predicted"/>
<feature type="domain" description="Tubulin/FtsZ GTPase" evidence="3">
    <location>
        <begin position="1"/>
        <end position="195"/>
    </location>
</feature>
<keyword evidence="5" id="KW-1185">Reference proteome</keyword>
<dbReference type="SMART" id="SM00864">
    <property type="entry name" value="Tubulin"/>
    <property type="match status" value="1"/>
</dbReference>
<name>A0A4R1ATQ3_9BACI</name>
<dbReference type="InterPro" id="IPR017975">
    <property type="entry name" value="Tubulin_CS"/>
</dbReference>
<dbReference type="InterPro" id="IPR036525">
    <property type="entry name" value="Tubulin/FtsZ_GTPase_sf"/>
</dbReference>
<dbReference type="RefSeq" id="WP_131239480.1">
    <property type="nucleotide sequence ID" value="NZ_SJTH01000097.1"/>
</dbReference>
<evidence type="ECO:0000313" key="5">
    <source>
        <dbReference type="Proteomes" id="UP000293846"/>
    </source>
</evidence>
<dbReference type="Proteomes" id="UP000293846">
    <property type="component" value="Unassembled WGS sequence"/>
</dbReference>
<dbReference type="OrthoDB" id="2571143at2"/>
<keyword evidence="1" id="KW-0547">Nucleotide-binding</keyword>
<dbReference type="Gene3D" id="3.40.50.1440">
    <property type="entry name" value="Tubulin/FtsZ, GTPase domain"/>
    <property type="match status" value="1"/>
</dbReference>
<evidence type="ECO:0000256" key="1">
    <source>
        <dbReference type="ARBA" id="ARBA00022741"/>
    </source>
</evidence>
<reference evidence="4 5" key="1">
    <citation type="submission" date="2019-03" db="EMBL/GenBank/DDBJ databases">
        <authorList>
            <person name="Jensen L."/>
            <person name="Storgaard J."/>
            <person name="Sulaj E."/>
            <person name="Schramm A."/>
            <person name="Marshall I.P.G."/>
        </authorList>
    </citation>
    <scope>NUCLEOTIDE SEQUENCE [LARGE SCALE GENOMIC DNA]</scope>
    <source>
        <strain evidence="4 5">2017H2G3</strain>
    </source>
</reference>
<accession>A0A4R1ATQ3</accession>
<evidence type="ECO:0000313" key="4">
    <source>
        <dbReference type="EMBL" id="TCJ00970.1"/>
    </source>
</evidence>
<protein>
    <submittedName>
        <fullName evidence="4">Cell division protein FtsZ</fullName>
    </submittedName>
</protein>
<comment type="caution">
    <text evidence="4">The sequence shown here is derived from an EMBL/GenBank/DDBJ whole genome shotgun (WGS) entry which is preliminary data.</text>
</comment>